<feature type="domain" description="N-acetyltransferase" evidence="3">
    <location>
        <begin position="1"/>
        <end position="143"/>
    </location>
</feature>
<keyword evidence="1 4" id="KW-0808">Transferase</keyword>
<dbReference type="RefSeq" id="WP_216518316.1">
    <property type="nucleotide sequence ID" value="NZ_JAHLPM010000005.1"/>
</dbReference>
<dbReference type="PROSITE" id="PS51186">
    <property type="entry name" value="GNAT"/>
    <property type="match status" value="1"/>
</dbReference>
<organism evidence="4 5">
    <name type="scientific">Tissierella simiarum</name>
    <dbReference type="NCBI Taxonomy" id="2841534"/>
    <lineage>
        <taxon>Bacteria</taxon>
        <taxon>Bacillati</taxon>
        <taxon>Bacillota</taxon>
        <taxon>Tissierellia</taxon>
        <taxon>Tissierellales</taxon>
        <taxon>Tissierellaceae</taxon>
        <taxon>Tissierella</taxon>
    </lineage>
</organism>
<dbReference type="Pfam" id="PF13508">
    <property type="entry name" value="Acetyltransf_7"/>
    <property type="match status" value="1"/>
</dbReference>
<reference evidence="4 5" key="1">
    <citation type="submission" date="2021-06" db="EMBL/GenBank/DDBJ databases">
        <authorList>
            <person name="Sun Q."/>
            <person name="Li D."/>
        </authorList>
    </citation>
    <scope>NUCLEOTIDE SEQUENCE [LARGE SCALE GENOMIC DNA]</scope>
    <source>
        <strain evidence="4 5">MSJ-40</strain>
    </source>
</reference>
<dbReference type="Proteomes" id="UP000749471">
    <property type="component" value="Unassembled WGS sequence"/>
</dbReference>
<evidence type="ECO:0000313" key="5">
    <source>
        <dbReference type="Proteomes" id="UP000749471"/>
    </source>
</evidence>
<accession>A0ABS6E4W8</accession>
<sequence length="144" mass="17484">MNIRKYREDEIEELVELWYDVSIKAHSFISDDYWRAGKKDMREKYIPMSDTYVIENNEEIIGFVSMVDDYLAAIFIGTNYQNKGYGNKLLDYIKMKKDYIELRVYKKNEKTVKFYLKNDFYIQEESIDKLTGEEEFLMVWNKEI</sequence>
<evidence type="ECO:0000313" key="4">
    <source>
        <dbReference type="EMBL" id="MBU5437809.1"/>
    </source>
</evidence>
<dbReference type="PANTHER" id="PTHR43800">
    <property type="entry name" value="PEPTIDYL-LYSINE N-ACETYLTRANSFERASE YJAB"/>
    <property type="match status" value="1"/>
</dbReference>
<protein>
    <submittedName>
        <fullName evidence="4">GNAT family N-acetyltransferase</fullName>
        <ecNumber evidence="4">2.3.1.-</ecNumber>
    </submittedName>
</protein>
<dbReference type="InterPro" id="IPR000182">
    <property type="entry name" value="GNAT_dom"/>
</dbReference>
<evidence type="ECO:0000259" key="3">
    <source>
        <dbReference type="PROSITE" id="PS51186"/>
    </source>
</evidence>
<dbReference type="EMBL" id="JAHLPM010000005">
    <property type="protein sequence ID" value="MBU5437809.1"/>
    <property type="molecule type" value="Genomic_DNA"/>
</dbReference>
<dbReference type="GO" id="GO:0016746">
    <property type="term" value="F:acyltransferase activity"/>
    <property type="evidence" value="ECO:0007669"/>
    <property type="project" value="UniProtKB-KW"/>
</dbReference>
<proteinExistence type="predicted"/>
<keyword evidence="5" id="KW-1185">Reference proteome</keyword>
<dbReference type="CDD" id="cd04301">
    <property type="entry name" value="NAT_SF"/>
    <property type="match status" value="1"/>
</dbReference>
<gene>
    <name evidence="4" type="ORF">KQI42_07305</name>
</gene>
<comment type="caution">
    <text evidence="4">The sequence shown here is derived from an EMBL/GenBank/DDBJ whole genome shotgun (WGS) entry which is preliminary data.</text>
</comment>
<dbReference type="PANTHER" id="PTHR43800:SF1">
    <property type="entry name" value="PEPTIDYL-LYSINE N-ACETYLTRANSFERASE YJAB"/>
    <property type="match status" value="1"/>
</dbReference>
<dbReference type="EC" id="2.3.1.-" evidence="4"/>
<keyword evidence="2 4" id="KW-0012">Acyltransferase</keyword>
<name>A0ABS6E4W8_9FIRM</name>
<evidence type="ECO:0000256" key="1">
    <source>
        <dbReference type="ARBA" id="ARBA00022679"/>
    </source>
</evidence>
<evidence type="ECO:0000256" key="2">
    <source>
        <dbReference type="ARBA" id="ARBA00023315"/>
    </source>
</evidence>